<dbReference type="InterPro" id="IPR006474">
    <property type="entry name" value="Helicase_Cas3_CRISPR-ass_core"/>
</dbReference>
<dbReference type="SMART" id="SM00487">
    <property type="entry name" value="DEXDc"/>
    <property type="match status" value="1"/>
</dbReference>
<dbReference type="GO" id="GO:0003723">
    <property type="term" value="F:RNA binding"/>
    <property type="evidence" value="ECO:0007669"/>
    <property type="project" value="TreeGrafter"/>
</dbReference>
<evidence type="ECO:0000256" key="2">
    <source>
        <dbReference type="ARBA" id="ARBA00022801"/>
    </source>
</evidence>
<evidence type="ECO:0000256" key="3">
    <source>
        <dbReference type="ARBA" id="ARBA00022806"/>
    </source>
</evidence>
<dbReference type="GO" id="GO:0005524">
    <property type="term" value="F:ATP binding"/>
    <property type="evidence" value="ECO:0007669"/>
    <property type="project" value="UniProtKB-KW"/>
</dbReference>
<dbReference type="InterPro" id="IPR011545">
    <property type="entry name" value="DEAD/DEAH_box_helicase_dom"/>
</dbReference>
<keyword evidence="2" id="KW-0378">Hydrolase</keyword>
<sequence length="1038" mass="113616">MIPETNAYSIEALATAAAMLTPQEQADRLAAVDSALIGADASDLTADHLAHGNLHAAARWYRTALHHHADGARRALDDIEVLVQTPHTPDAEHIIEGIPFKPRDAEQRREAALANAADAVRDAHCAADRIRADAQQVALHAEDQARHLVDDARAEAERLIAEARHNIRRPREGHQPAADDRTTVENDSPDIHRFDQAWGVLARLAPSKTGTPTGPLLLQELRELVMLLRATSHEAEAAWARSAVTLQEDVERAIARPGGLKPDELVDMLARMHMLLTTSPDAANTHDMQQSASDHLAEDAPELLFDDTSHSPDVAVQPSQAPADDVAAASRTPVPSREVEPGVRRSTTPFARSRQQAVAQVRAVLSTRPQRPLELREEEWERPALPRWRPCAVVNDLDEVFRARFDKLSARPVQRAAVEEAVRLAESGIVVIEAPMGSGKTEAALLAAEVLAHRSGADGYFIALPTQATADAMLSRVRHWFDRLPGDETVSTTLAHRKAHLDDEYSDLARRNLHLGVGEINDNRAILRQWINGSKKGRLAYFVVGAINQVLFAGLKSRHLMLQHLALAGKVVIIDEVHAYDVYMSRYLHHVLHWLGSYGAPVVLLSTTLPDAYRAELVRAYAEGKGAMATITDGHLGYPAITSMGGSTMIEAVAESTLVKVDRLADDLDTLVRYLRENLADGGCVVVVRNTVARVQEAAARLVKEFGVKVVTIAHSRFLACDRAAIDRSLAQRFGPFGDHRPGLHIVVASQVVEHSLDLDFDLMVTDLAPVDLILQRLGRLHRHDHIRPTGMRTSRCAVVGVEDWAAAPVVSVAGSRRVFDDHTLLRSAALLADRDTIVLPDDIAPLVQSAYGPTALGPDSWQPAMRAAATQTEALSQWRTDSAATFLADRATNRGTPMGWLIASEGNAKGEAKGAAQTRDGKKPLEVLVVQRDADGRLLLPDWIKGGREQIPEYERVPWTQAKIISTCSLRLPMALSHGGVIAELEKTRIASFDLTPLLAGQLILVLDDNRKAVLYGHHLTYDPHRGLLHERARPIL</sequence>
<dbReference type="InterPro" id="IPR014001">
    <property type="entry name" value="Helicase_ATP-bd"/>
</dbReference>
<dbReference type="Pfam" id="PF22590">
    <property type="entry name" value="Cas3-like_C_2"/>
    <property type="match status" value="1"/>
</dbReference>
<organism evidence="8 9">
    <name type="scientific">Actinokineospora spheciospongiae</name>
    <dbReference type="NCBI Taxonomy" id="909613"/>
    <lineage>
        <taxon>Bacteria</taxon>
        <taxon>Bacillati</taxon>
        <taxon>Actinomycetota</taxon>
        <taxon>Actinomycetes</taxon>
        <taxon>Pseudonocardiales</taxon>
        <taxon>Pseudonocardiaceae</taxon>
        <taxon>Actinokineospora</taxon>
    </lineage>
</organism>
<dbReference type="Gene3D" id="3.40.50.300">
    <property type="entry name" value="P-loop containing nucleotide triphosphate hydrolases"/>
    <property type="match status" value="2"/>
</dbReference>
<dbReference type="InterPro" id="IPR054712">
    <property type="entry name" value="Cas3-like_dom"/>
</dbReference>
<dbReference type="Pfam" id="PF00270">
    <property type="entry name" value="DEAD"/>
    <property type="match status" value="1"/>
</dbReference>
<dbReference type="InterPro" id="IPR050547">
    <property type="entry name" value="DEAD_box_RNA_helicases"/>
</dbReference>
<dbReference type="GO" id="GO:0016787">
    <property type="term" value="F:hydrolase activity"/>
    <property type="evidence" value="ECO:0007669"/>
    <property type="project" value="UniProtKB-KW"/>
</dbReference>
<feature type="region of interest" description="Disordered" evidence="6">
    <location>
        <begin position="169"/>
        <end position="189"/>
    </location>
</feature>
<dbReference type="AlphaFoldDB" id="W7IVS6"/>
<proteinExistence type="predicted"/>
<protein>
    <submittedName>
        <fullName evidence="8">CRISPR-associated helicase Cas3</fullName>
    </submittedName>
</protein>
<evidence type="ECO:0000313" key="9">
    <source>
        <dbReference type="Proteomes" id="UP000019277"/>
    </source>
</evidence>
<keyword evidence="5" id="KW-0051">Antiviral defense</keyword>
<evidence type="ECO:0000256" key="6">
    <source>
        <dbReference type="SAM" id="MobiDB-lite"/>
    </source>
</evidence>
<dbReference type="STRING" id="909613.UO65_0065"/>
<gene>
    <name evidence="8" type="ORF">UO65_0065</name>
</gene>
<dbReference type="RefSeq" id="WP_084175179.1">
    <property type="nucleotide sequence ID" value="NZ_AYXG01000004.1"/>
</dbReference>
<dbReference type="EMBL" id="AYXG01000004">
    <property type="protein sequence ID" value="EWC64458.1"/>
    <property type="molecule type" value="Genomic_DNA"/>
</dbReference>
<feature type="domain" description="Helicase ATP-binding" evidence="7">
    <location>
        <begin position="421"/>
        <end position="627"/>
    </location>
</feature>
<dbReference type="InterPro" id="IPR027417">
    <property type="entry name" value="P-loop_NTPase"/>
</dbReference>
<dbReference type="Pfam" id="PF18395">
    <property type="entry name" value="Cas3_C"/>
    <property type="match status" value="1"/>
</dbReference>
<dbReference type="GO" id="GO:0051607">
    <property type="term" value="P:defense response to virus"/>
    <property type="evidence" value="ECO:0007669"/>
    <property type="project" value="UniProtKB-KW"/>
</dbReference>
<keyword evidence="3" id="KW-0347">Helicase</keyword>
<reference evidence="8 9" key="1">
    <citation type="journal article" date="2014" name="Genome Announc.">
        <title>Draft Genome Sequence of the Antitrypanosomally Active Sponge-Associated Bacterium Actinokineospora sp. Strain EG49.</title>
        <authorList>
            <person name="Harjes J."/>
            <person name="Ryu T."/>
            <person name="Abdelmohsen U.R."/>
            <person name="Moitinho-Silva L."/>
            <person name="Horn H."/>
            <person name="Ravasi T."/>
            <person name="Hentschel U."/>
        </authorList>
    </citation>
    <scope>NUCLEOTIDE SEQUENCE [LARGE SCALE GENOMIC DNA]</scope>
    <source>
        <strain evidence="8 9">EG49</strain>
    </source>
</reference>
<dbReference type="Proteomes" id="UP000019277">
    <property type="component" value="Unassembled WGS sequence"/>
</dbReference>
<dbReference type="SUPFAM" id="SSF52540">
    <property type="entry name" value="P-loop containing nucleoside triphosphate hydrolases"/>
    <property type="match status" value="1"/>
</dbReference>
<keyword evidence="1" id="KW-0547">Nucleotide-binding</keyword>
<keyword evidence="9" id="KW-1185">Reference proteome</keyword>
<dbReference type="OrthoDB" id="9810236at2"/>
<dbReference type="InterPro" id="IPR041372">
    <property type="entry name" value="Cas3_C"/>
</dbReference>
<dbReference type="CDD" id="cd17930">
    <property type="entry name" value="DEXHc_cas3"/>
    <property type="match status" value="1"/>
</dbReference>
<dbReference type="GO" id="GO:0003724">
    <property type="term" value="F:RNA helicase activity"/>
    <property type="evidence" value="ECO:0007669"/>
    <property type="project" value="TreeGrafter"/>
</dbReference>
<evidence type="ECO:0000256" key="5">
    <source>
        <dbReference type="ARBA" id="ARBA00023118"/>
    </source>
</evidence>
<evidence type="ECO:0000256" key="4">
    <source>
        <dbReference type="ARBA" id="ARBA00022840"/>
    </source>
</evidence>
<feature type="region of interest" description="Disordered" evidence="6">
    <location>
        <begin position="305"/>
        <end position="351"/>
    </location>
</feature>
<dbReference type="PROSITE" id="PS51192">
    <property type="entry name" value="HELICASE_ATP_BIND_1"/>
    <property type="match status" value="1"/>
</dbReference>
<dbReference type="NCBIfam" id="TIGR01587">
    <property type="entry name" value="cas3_core"/>
    <property type="match status" value="1"/>
</dbReference>
<dbReference type="PANTHER" id="PTHR47963:SF9">
    <property type="entry name" value="CRISPR-ASSOCIATED ENDONUCLEASE_HELICASE CAS3"/>
    <property type="match status" value="1"/>
</dbReference>
<evidence type="ECO:0000259" key="7">
    <source>
        <dbReference type="PROSITE" id="PS51192"/>
    </source>
</evidence>
<dbReference type="PATRIC" id="fig|909613.9.peg.67"/>
<evidence type="ECO:0000256" key="1">
    <source>
        <dbReference type="ARBA" id="ARBA00022741"/>
    </source>
</evidence>
<dbReference type="PANTHER" id="PTHR47963">
    <property type="entry name" value="DEAD-BOX ATP-DEPENDENT RNA HELICASE 47, MITOCHONDRIAL"/>
    <property type="match status" value="1"/>
</dbReference>
<evidence type="ECO:0000313" key="8">
    <source>
        <dbReference type="EMBL" id="EWC64458.1"/>
    </source>
</evidence>
<name>W7IVS6_9PSEU</name>
<comment type="caution">
    <text evidence="8">The sequence shown here is derived from an EMBL/GenBank/DDBJ whole genome shotgun (WGS) entry which is preliminary data.</text>
</comment>
<accession>W7IVS6</accession>
<keyword evidence="4" id="KW-0067">ATP-binding</keyword>
<dbReference type="eggNOG" id="COG1203">
    <property type="taxonomic scope" value="Bacteria"/>
</dbReference>